<dbReference type="RefSeq" id="WP_162672180.1">
    <property type="nucleotide sequence ID" value="NZ_LR593886.1"/>
</dbReference>
<dbReference type="Proteomes" id="UP000464178">
    <property type="component" value="Chromosome"/>
</dbReference>
<dbReference type="KEGG" id="gms:SOIL9_81720"/>
<reference evidence="1 2" key="1">
    <citation type="submission" date="2019-05" db="EMBL/GenBank/DDBJ databases">
        <authorList>
            <consortium name="Science for Life Laboratories"/>
        </authorList>
    </citation>
    <scope>NUCLEOTIDE SEQUENCE [LARGE SCALE GENOMIC DNA]</scope>
    <source>
        <strain evidence="1">Soil9</strain>
    </source>
</reference>
<dbReference type="EMBL" id="LR593886">
    <property type="protein sequence ID" value="VTS00474.1"/>
    <property type="molecule type" value="Genomic_DNA"/>
</dbReference>
<organism evidence="1 2">
    <name type="scientific">Gemmata massiliana</name>
    <dbReference type="NCBI Taxonomy" id="1210884"/>
    <lineage>
        <taxon>Bacteria</taxon>
        <taxon>Pseudomonadati</taxon>
        <taxon>Planctomycetota</taxon>
        <taxon>Planctomycetia</taxon>
        <taxon>Gemmatales</taxon>
        <taxon>Gemmataceae</taxon>
        <taxon>Gemmata</taxon>
    </lineage>
</organism>
<keyword evidence="2" id="KW-1185">Reference proteome</keyword>
<accession>A0A6P2DFH8</accession>
<gene>
    <name evidence="1" type="ORF">SOIL9_81720</name>
</gene>
<protein>
    <submittedName>
        <fullName evidence="1">Uncharacterized protein</fullName>
    </submittedName>
</protein>
<proteinExistence type="predicted"/>
<dbReference type="AlphaFoldDB" id="A0A6P2DFH8"/>
<name>A0A6P2DFH8_9BACT</name>
<sequence length="89" mass="9278">MIPQLVTQTERTVDTVPANTNHQIQSLSDLLAALTGKLSQAGQSATEAQVALSCGQTTAAISTLLPTEQVLRDALALHTAAVVLHLESC</sequence>
<evidence type="ECO:0000313" key="2">
    <source>
        <dbReference type="Proteomes" id="UP000464178"/>
    </source>
</evidence>
<evidence type="ECO:0000313" key="1">
    <source>
        <dbReference type="EMBL" id="VTS00474.1"/>
    </source>
</evidence>